<evidence type="ECO:0000313" key="1">
    <source>
        <dbReference type="EMBL" id="SIT52197.1"/>
    </source>
</evidence>
<protein>
    <submittedName>
        <fullName evidence="1">Uncharacterized protein</fullName>
    </submittedName>
</protein>
<keyword evidence="2" id="KW-1185">Reference proteome</keyword>
<dbReference type="AlphaFoldDB" id="A0A1N7SXR9"/>
<proteinExistence type="predicted"/>
<comment type="caution">
    <text evidence="1">The sequence shown here is derived from an EMBL/GenBank/DDBJ whole genome shotgun (WGS) entry which is preliminary data.</text>
</comment>
<accession>A0A1N7SXR9</accession>
<dbReference type="Proteomes" id="UP000195569">
    <property type="component" value="Unassembled WGS sequence"/>
</dbReference>
<organism evidence="1 2">
    <name type="scientific">Paraburkholderia piptadeniae</name>
    <dbReference type="NCBI Taxonomy" id="1701573"/>
    <lineage>
        <taxon>Bacteria</taxon>
        <taxon>Pseudomonadati</taxon>
        <taxon>Pseudomonadota</taxon>
        <taxon>Betaproteobacteria</taxon>
        <taxon>Burkholderiales</taxon>
        <taxon>Burkholderiaceae</taxon>
        <taxon>Paraburkholderia</taxon>
    </lineage>
</organism>
<dbReference type="EMBL" id="CYGY02000213">
    <property type="protein sequence ID" value="SIT52197.1"/>
    <property type="molecule type" value="Genomic_DNA"/>
</dbReference>
<gene>
    <name evidence="1" type="ORF">BN2476_2130017</name>
</gene>
<evidence type="ECO:0000313" key="2">
    <source>
        <dbReference type="Proteomes" id="UP000195569"/>
    </source>
</evidence>
<sequence length="75" mass="8076">MAQALAIRARMMVVLVQDVALQLDVTPMGPVRMRVAAALRVVVSVHAASGVQVRLIVLVGMERRPRTVVLDLGFG</sequence>
<reference evidence="1" key="1">
    <citation type="submission" date="2016-12" db="EMBL/GenBank/DDBJ databases">
        <authorList>
            <person name="Moulin L."/>
        </authorList>
    </citation>
    <scope>NUCLEOTIDE SEQUENCE [LARGE SCALE GENOMIC DNA]</scope>
    <source>
        <strain evidence="1">STM 7183</strain>
    </source>
</reference>
<name>A0A1N7SXR9_9BURK</name>